<dbReference type="Pfam" id="PF01323">
    <property type="entry name" value="DSBA"/>
    <property type="match status" value="1"/>
</dbReference>
<dbReference type="Gene3D" id="3.40.30.10">
    <property type="entry name" value="Glutaredoxin"/>
    <property type="match status" value="1"/>
</dbReference>
<evidence type="ECO:0000313" key="2">
    <source>
        <dbReference type="EMBL" id="TVO65310.1"/>
    </source>
</evidence>
<dbReference type="SUPFAM" id="SSF52833">
    <property type="entry name" value="Thioredoxin-like"/>
    <property type="match status" value="1"/>
</dbReference>
<dbReference type="InterPro" id="IPR001853">
    <property type="entry name" value="DSBA-like_thioredoxin_dom"/>
</dbReference>
<dbReference type="PANTHER" id="PTHR13887:SF41">
    <property type="entry name" value="THIOREDOXIN SUPERFAMILY PROTEIN"/>
    <property type="match status" value="1"/>
</dbReference>
<dbReference type="AlphaFoldDB" id="A0A557RJI0"/>
<reference evidence="2 3" key="1">
    <citation type="submission" date="2019-07" db="EMBL/GenBank/DDBJ databases">
        <title>Reclasification of Spiribacter aquaticus.</title>
        <authorList>
            <person name="Leon M.J."/>
            <person name="Sanchez-Porro C."/>
            <person name="Ventosa A."/>
        </authorList>
    </citation>
    <scope>NUCLEOTIDE SEQUENCE [LARGE SCALE GENOMIC DNA]</scope>
    <source>
        <strain evidence="2 3">SP30</strain>
    </source>
</reference>
<dbReference type="RefSeq" id="WP_144347563.1">
    <property type="nucleotide sequence ID" value="NZ_VMKP01000002.1"/>
</dbReference>
<evidence type="ECO:0000313" key="3">
    <source>
        <dbReference type="Proteomes" id="UP000316688"/>
    </source>
</evidence>
<organism evidence="2 3">
    <name type="scientific">Spiribacter aquaticus</name>
    <dbReference type="NCBI Taxonomy" id="1935996"/>
    <lineage>
        <taxon>Bacteria</taxon>
        <taxon>Pseudomonadati</taxon>
        <taxon>Pseudomonadota</taxon>
        <taxon>Gammaproteobacteria</taxon>
        <taxon>Chromatiales</taxon>
        <taxon>Ectothiorhodospiraceae</taxon>
        <taxon>Spiribacter</taxon>
    </lineage>
</organism>
<protein>
    <submittedName>
        <fullName evidence="2">DsbA family oxidoreductase</fullName>
    </submittedName>
</protein>
<keyword evidence="3" id="KW-1185">Reference proteome</keyword>
<proteinExistence type="predicted"/>
<dbReference type="Proteomes" id="UP000316688">
    <property type="component" value="Unassembled WGS sequence"/>
</dbReference>
<comment type="caution">
    <text evidence="2">The sequence shown here is derived from an EMBL/GenBank/DDBJ whole genome shotgun (WGS) entry which is preliminary data.</text>
</comment>
<dbReference type="CDD" id="cd03024">
    <property type="entry name" value="DsbA_FrnE"/>
    <property type="match status" value="1"/>
</dbReference>
<feature type="domain" description="DSBA-like thioredoxin" evidence="1">
    <location>
        <begin position="6"/>
        <end position="207"/>
    </location>
</feature>
<evidence type="ECO:0000259" key="1">
    <source>
        <dbReference type="Pfam" id="PF01323"/>
    </source>
</evidence>
<dbReference type="InterPro" id="IPR036249">
    <property type="entry name" value="Thioredoxin-like_sf"/>
</dbReference>
<dbReference type="GO" id="GO:0016491">
    <property type="term" value="F:oxidoreductase activity"/>
    <property type="evidence" value="ECO:0007669"/>
    <property type="project" value="InterPro"/>
</dbReference>
<dbReference type="EMBL" id="VMKP01000002">
    <property type="protein sequence ID" value="TVO65310.1"/>
    <property type="molecule type" value="Genomic_DNA"/>
</dbReference>
<gene>
    <name evidence="2" type="ORF">FPL11_04285</name>
</gene>
<accession>A0A557RJI0</accession>
<sequence>MQNLRIDLVSDIACPWCAIGYRRLEQALETLAGEIEVELAWQPFELNPDMPPEGEPILEHLCNKYGQDAERVERTQGEMIKLASDLGLNFDGARARRAHNTFDAHRVLAWAAEQGRETALQQALFDAYFGEAKRPSDPMVLREAAQQVGLDGEAAEAVARSDRYAETVRAAEQRFMQAGVSAVPGFVIDGRYLISGAQPASSLVDAIRQIADETRDRAPEHA</sequence>
<name>A0A557RJI0_9GAMM</name>
<dbReference type="PANTHER" id="PTHR13887">
    <property type="entry name" value="GLUTATHIONE S-TRANSFERASE KAPPA"/>
    <property type="match status" value="1"/>
</dbReference>